<evidence type="ECO:0000313" key="1">
    <source>
        <dbReference type="EMBL" id="KAK1639789.1"/>
    </source>
</evidence>
<dbReference type="AlphaFoldDB" id="A0AAJ0EI97"/>
<proteinExistence type="predicted"/>
<organism evidence="1 2">
    <name type="scientific">Colletotrichum phormii</name>
    <dbReference type="NCBI Taxonomy" id="359342"/>
    <lineage>
        <taxon>Eukaryota</taxon>
        <taxon>Fungi</taxon>
        <taxon>Dikarya</taxon>
        <taxon>Ascomycota</taxon>
        <taxon>Pezizomycotina</taxon>
        <taxon>Sordariomycetes</taxon>
        <taxon>Hypocreomycetidae</taxon>
        <taxon>Glomerellales</taxon>
        <taxon>Glomerellaceae</taxon>
        <taxon>Colletotrichum</taxon>
        <taxon>Colletotrichum acutatum species complex</taxon>
    </lineage>
</organism>
<gene>
    <name evidence="1" type="ORF">BDP81DRAFT_183700</name>
</gene>
<reference evidence="1" key="1">
    <citation type="submission" date="2021-06" db="EMBL/GenBank/DDBJ databases">
        <title>Comparative genomics, transcriptomics and evolutionary studies reveal genomic signatures of adaptation to plant cell wall in hemibiotrophic fungi.</title>
        <authorList>
            <consortium name="DOE Joint Genome Institute"/>
            <person name="Baroncelli R."/>
            <person name="Diaz J.F."/>
            <person name="Benocci T."/>
            <person name="Peng M."/>
            <person name="Battaglia E."/>
            <person name="Haridas S."/>
            <person name="Andreopoulos W."/>
            <person name="Labutti K."/>
            <person name="Pangilinan J."/>
            <person name="Floch G.L."/>
            <person name="Makela M.R."/>
            <person name="Henrissat B."/>
            <person name="Grigoriev I.V."/>
            <person name="Crouch J.A."/>
            <person name="De Vries R.P."/>
            <person name="Sukno S.A."/>
            <person name="Thon M.R."/>
        </authorList>
    </citation>
    <scope>NUCLEOTIDE SEQUENCE</scope>
    <source>
        <strain evidence="1">CBS 102054</strain>
    </source>
</reference>
<dbReference type="RefSeq" id="XP_060448396.1">
    <property type="nucleotide sequence ID" value="XM_060582313.1"/>
</dbReference>
<protein>
    <submittedName>
        <fullName evidence="1">Uncharacterized protein</fullName>
    </submittedName>
</protein>
<dbReference type="Proteomes" id="UP001243989">
    <property type="component" value="Unassembled WGS sequence"/>
</dbReference>
<dbReference type="GeneID" id="85467175"/>
<sequence length="83" mass="10227">MIRHRRLALHNLWILLWRLTYPSLLSMKMFRMMAFVRYRELEARVAGRVFILVWRARPGMWLTCLSRTVTGYRLKLWDWLSCL</sequence>
<accession>A0AAJ0EI97</accession>
<comment type="caution">
    <text evidence="1">The sequence shown here is derived from an EMBL/GenBank/DDBJ whole genome shotgun (WGS) entry which is preliminary data.</text>
</comment>
<name>A0AAJ0EI97_9PEZI</name>
<keyword evidence="2" id="KW-1185">Reference proteome</keyword>
<dbReference type="EMBL" id="JAHMHQ010000005">
    <property type="protein sequence ID" value="KAK1639789.1"/>
    <property type="molecule type" value="Genomic_DNA"/>
</dbReference>
<evidence type="ECO:0000313" key="2">
    <source>
        <dbReference type="Proteomes" id="UP001243989"/>
    </source>
</evidence>